<evidence type="ECO:0000313" key="4">
    <source>
        <dbReference type="Proteomes" id="UP001345013"/>
    </source>
</evidence>
<sequence>MRKTLLLVFIHGFKGGDDTFGTFPEHLRALISHALPKANVVAIAYPRYETRGDLSDCVARFREWLENKVIDLEVTNGTPSPTIDPAVHTILVGHSMGGIVAAETLLLLSNEKPIPTSASNLNPEAPNFPSNTTMGSATSTSRPNPAPTDNEHAGFMFPHVQGILAFDTPFLGLAPEMIAHSLEGGHKIAASAYSTYNEVSSLFGWGSKDNSGATTPTSGRAPAGALPAPSASDVADAAASPKWQSWGKYAMFAGAAGAVAAGGAAALYSQREKLSAGWGWATSHLLFVGDLAKAERLRQRVEAVNKQCAERGIGAANLYTNLGKGAREGYGLTDTLSGRDRTFCNLPVSVKEGRAKSVQAGSRMQWIKAVNEKAKDETTAHTSMFYPRENPGFYALGEASKEIVCSWVDHEWYESSTGPENEEMLNDTVNPGSIGKDWEGVAPKDGADDDDGLQMREEDQSDAENAESNMLEGSIIVDKSPTHSVTLEAEAAEGNIPLPRRSSSRGL</sequence>
<reference evidence="3 4" key="1">
    <citation type="submission" date="2023-08" db="EMBL/GenBank/DDBJ databases">
        <title>Black Yeasts Isolated from many extreme environments.</title>
        <authorList>
            <person name="Coleine C."/>
            <person name="Stajich J.E."/>
            <person name="Selbmann L."/>
        </authorList>
    </citation>
    <scope>NUCLEOTIDE SEQUENCE [LARGE SCALE GENOMIC DNA]</scope>
    <source>
        <strain evidence="3 4">CCFEE 5885</strain>
    </source>
</reference>
<dbReference type="InterPro" id="IPR000073">
    <property type="entry name" value="AB_hydrolase_1"/>
</dbReference>
<evidence type="ECO:0000313" key="3">
    <source>
        <dbReference type="EMBL" id="KAK5100855.1"/>
    </source>
</evidence>
<dbReference type="Proteomes" id="UP001345013">
    <property type="component" value="Unassembled WGS sequence"/>
</dbReference>
<keyword evidence="4" id="KW-1185">Reference proteome</keyword>
<dbReference type="EMBL" id="JAVRRG010000005">
    <property type="protein sequence ID" value="KAK5100855.1"/>
    <property type="molecule type" value="Genomic_DNA"/>
</dbReference>
<feature type="region of interest" description="Disordered" evidence="1">
    <location>
        <begin position="117"/>
        <end position="146"/>
    </location>
</feature>
<organism evidence="3 4">
    <name type="scientific">Lithohypha guttulata</name>
    <dbReference type="NCBI Taxonomy" id="1690604"/>
    <lineage>
        <taxon>Eukaryota</taxon>
        <taxon>Fungi</taxon>
        <taxon>Dikarya</taxon>
        <taxon>Ascomycota</taxon>
        <taxon>Pezizomycotina</taxon>
        <taxon>Eurotiomycetes</taxon>
        <taxon>Chaetothyriomycetidae</taxon>
        <taxon>Chaetothyriales</taxon>
        <taxon>Trichomeriaceae</taxon>
        <taxon>Lithohypha</taxon>
    </lineage>
</organism>
<feature type="compositionally biased region" description="Polar residues" evidence="1">
    <location>
        <begin position="117"/>
        <end position="143"/>
    </location>
</feature>
<feature type="region of interest" description="Disordered" evidence="1">
    <location>
        <begin position="210"/>
        <end position="230"/>
    </location>
</feature>
<accession>A0ABR0KMQ2</accession>
<feature type="region of interest" description="Disordered" evidence="1">
    <location>
        <begin position="417"/>
        <end position="507"/>
    </location>
</feature>
<dbReference type="InterPro" id="IPR029058">
    <property type="entry name" value="AB_hydrolase_fold"/>
</dbReference>
<name>A0ABR0KMQ2_9EURO</name>
<dbReference type="Pfam" id="PF12697">
    <property type="entry name" value="Abhydrolase_6"/>
    <property type="match status" value="1"/>
</dbReference>
<dbReference type="SUPFAM" id="SSF53474">
    <property type="entry name" value="alpha/beta-Hydrolases"/>
    <property type="match status" value="1"/>
</dbReference>
<dbReference type="PANTHER" id="PTHR47842:SF1">
    <property type="entry name" value="DUF676 DOMAIN-CONTAINING PROTEIN"/>
    <property type="match status" value="1"/>
</dbReference>
<feature type="compositionally biased region" description="Low complexity" evidence="1">
    <location>
        <begin position="218"/>
        <end position="230"/>
    </location>
</feature>
<dbReference type="PANTHER" id="PTHR47842">
    <property type="entry name" value="EXPRESSED PROTEIN"/>
    <property type="match status" value="1"/>
</dbReference>
<protein>
    <recommendedName>
        <fullName evidence="2">AB hydrolase-1 domain-containing protein</fullName>
    </recommendedName>
</protein>
<proteinExistence type="predicted"/>
<evidence type="ECO:0000259" key="2">
    <source>
        <dbReference type="Pfam" id="PF12697"/>
    </source>
</evidence>
<feature type="domain" description="AB hydrolase-1" evidence="2">
    <location>
        <begin position="7"/>
        <end position="140"/>
    </location>
</feature>
<dbReference type="Gene3D" id="3.40.50.1820">
    <property type="entry name" value="alpha/beta hydrolase"/>
    <property type="match status" value="1"/>
</dbReference>
<evidence type="ECO:0000256" key="1">
    <source>
        <dbReference type="SAM" id="MobiDB-lite"/>
    </source>
</evidence>
<comment type="caution">
    <text evidence="3">The sequence shown here is derived from an EMBL/GenBank/DDBJ whole genome shotgun (WGS) entry which is preliminary data.</text>
</comment>
<gene>
    <name evidence="3" type="ORF">LTR24_000702</name>
</gene>